<dbReference type="Gene3D" id="3.10.110.10">
    <property type="entry name" value="Ubiquitin Conjugating Enzyme"/>
    <property type="match status" value="1"/>
</dbReference>
<dbReference type="InterPro" id="IPR016135">
    <property type="entry name" value="UBQ-conjugating_enzyme/RWD"/>
</dbReference>
<keyword evidence="1" id="KW-0808">Transferase</keyword>
<dbReference type="GO" id="GO:0016740">
    <property type="term" value="F:transferase activity"/>
    <property type="evidence" value="ECO:0007669"/>
    <property type="project" value="UniProtKB-KW"/>
</dbReference>
<dbReference type="GO" id="GO:0043066">
    <property type="term" value="P:negative regulation of apoptotic process"/>
    <property type="evidence" value="ECO:0007669"/>
    <property type="project" value="TreeGrafter"/>
</dbReference>
<reference evidence="6 7" key="1">
    <citation type="submission" date="2017-04" db="EMBL/GenBank/DDBJ databases">
        <title>Draft genome sequence of Marssonina coronaria NL1: causal agent of apple blotch.</title>
        <authorList>
            <person name="Cheng Q."/>
        </authorList>
    </citation>
    <scope>NUCLEOTIDE SEQUENCE [LARGE SCALE GENOMIC DNA]</scope>
    <source>
        <strain evidence="6 7">NL1</strain>
    </source>
</reference>
<feature type="region of interest" description="Disordered" evidence="4">
    <location>
        <begin position="690"/>
        <end position="721"/>
    </location>
</feature>
<accession>A0A218ZJ70</accession>
<dbReference type="InParanoid" id="A0A218ZJ70"/>
<feature type="compositionally biased region" description="Acidic residues" evidence="4">
    <location>
        <begin position="896"/>
        <end position="914"/>
    </location>
</feature>
<evidence type="ECO:0000313" key="7">
    <source>
        <dbReference type="Proteomes" id="UP000242519"/>
    </source>
</evidence>
<keyword evidence="3" id="KW-0175">Coiled coil</keyword>
<organism evidence="6 7">
    <name type="scientific">Diplocarpon coronariae</name>
    <dbReference type="NCBI Taxonomy" id="2795749"/>
    <lineage>
        <taxon>Eukaryota</taxon>
        <taxon>Fungi</taxon>
        <taxon>Dikarya</taxon>
        <taxon>Ascomycota</taxon>
        <taxon>Pezizomycotina</taxon>
        <taxon>Leotiomycetes</taxon>
        <taxon>Helotiales</taxon>
        <taxon>Drepanopezizaceae</taxon>
        <taxon>Diplocarpon</taxon>
    </lineage>
</organism>
<gene>
    <name evidence="6" type="ORF">B2J93_6164</name>
</gene>
<proteinExistence type="predicted"/>
<dbReference type="GO" id="GO:0005634">
    <property type="term" value="C:nucleus"/>
    <property type="evidence" value="ECO:0007669"/>
    <property type="project" value="TreeGrafter"/>
</dbReference>
<dbReference type="SMART" id="SM00212">
    <property type="entry name" value="UBCc"/>
    <property type="match status" value="1"/>
</dbReference>
<dbReference type="Pfam" id="PF00179">
    <property type="entry name" value="UQ_con"/>
    <property type="match status" value="1"/>
</dbReference>
<comment type="caution">
    <text evidence="6">The sequence shown here is derived from an EMBL/GenBank/DDBJ whole genome shotgun (WGS) entry which is preliminary data.</text>
</comment>
<dbReference type="PANTHER" id="PTHR46116">
    <property type="entry name" value="(E3-INDEPENDENT) E2 UBIQUITIN-CONJUGATING ENZYME"/>
    <property type="match status" value="1"/>
</dbReference>
<evidence type="ECO:0000256" key="1">
    <source>
        <dbReference type="ARBA" id="ARBA00022679"/>
    </source>
</evidence>
<dbReference type="EMBL" id="MZNU01000006">
    <property type="protein sequence ID" value="OWP07385.1"/>
    <property type="molecule type" value="Genomic_DNA"/>
</dbReference>
<evidence type="ECO:0000256" key="2">
    <source>
        <dbReference type="ARBA" id="ARBA00022786"/>
    </source>
</evidence>
<feature type="compositionally biased region" description="Low complexity" evidence="4">
    <location>
        <begin position="865"/>
        <end position="882"/>
    </location>
</feature>
<dbReference type="AlphaFoldDB" id="A0A218ZJ70"/>
<feature type="region of interest" description="Disordered" evidence="4">
    <location>
        <begin position="858"/>
        <end position="914"/>
    </location>
</feature>
<feature type="compositionally biased region" description="Basic residues" evidence="4">
    <location>
        <begin position="694"/>
        <end position="711"/>
    </location>
</feature>
<evidence type="ECO:0000313" key="6">
    <source>
        <dbReference type="EMBL" id="OWP07385.1"/>
    </source>
</evidence>
<dbReference type="SUPFAM" id="SSF54495">
    <property type="entry name" value="UBC-like"/>
    <property type="match status" value="1"/>
</dbReference>
<evidence type="ECO:0000259" key="5">
    <source>
        <dbReference type="PROSITE" id="PS50127"/>
    </source>
</evidence>
<dbReference type="STRING" id="503106.A0A218ZJ70"/>
<sequence>MGSSSSKPQTGRDGTQQSQAIEDLQRTCARFAKICAYPGCETRLTCSDLDDLVATWSEGAQEIPPTTQLSISTCDNGHLTCVGCGKPPKLNPNRSFFTPLGVVNHCCDYGRIYTIYLLLARFDAYKSRRDLACQAKNAEQKLKSTKSNLKAKSKSKKSSVAGVGYGAHTGDYGTLDDDDDEMYGNPYLASHQRLQADSNDEERADEQMTQDFLTSDTCRLLGVCLPDPNSQASVELNMFRMSTLLDTVTEMVRNDSIVDITDRFDVYQGVVAFIEKLAKHRMLVALLFEERHISTNHPGVRVLGDGGTYVPQETSSSAPLIASYGNTHIQAKTFLEMTQNSKTKTQPAVDSWQSKESLTLLKRVVQCFELLDTIASEANPVTKLTAKTENAWSEFTQANSLTFTDEVLVSHRYERDFNTVIASNRGRLNTISKELATLKTSLPPGIFLKVAESRSDVMKVLIIGSEGSPYAGGLFTFDVFLDSRYPLSPPKMTFTLKGNDTDGESLNPNLHLGSGTVCLSLLNTWPGHPSEAWQPGKSTILSVLVSIQAMILGAPLPWENEPGHEGSGRTPRVLAHKSRVQSRTVRFGMIAWLENKFDTQTKELIWKDISQTYWKHNGEKVLGYVKEWVNETPGLLSYGKTDYWSRLSAIHHAHAPVMTGTETVHNLVEKLSALLQIEYNPAEFESQMQSALAKTKRKSAAPRTGPAKKKSKAEAPAASSSATSWVPSATNVWAYTGLRNVKTVKKACQDFQISYNGTIHASIEKLEREVNRHDVYQLPEKMEVWGEMKYVDVKPPAPGYSFSADPEQAMSSLMLALDNGSMSANGNPLKPLASFKSLTPGEMEDILNNLASHPPSQATFHSMFSGPSVGSHPSVGLGPSGSTLQGLGASVSDPIVYDDDDFLDEDDVKDYDGT</sequence>
<evidence type="ECO:0000256" key="3">
    <source>
        <dbReference type="SAM" id="Coils"/>
    </source>
</evidence>
<dbReference type="PANTHER" id="PTHR46116:SF39">
    <property type="entry name" value="BACULOVIRAL IAP REPEAT-CONTAINING PROTEIN 6"/>
    <property type="match status" value="1"/>
</dbReference>
<keyword evidence="7" id="KW-1185">Reference proteome</keyword>
<evidence type="ECO:0000256" key="4">
    <source>
        <dbReference type="SAM" id="MobiDB-lite"/>
    </source>
</evidence>
<dbReference type="PROSITE" id="PS50127">
    <property type="entry name" value="UBC_2"/>
    <property type="match status" value="1"/>
</dbReference>
<dbReference type="Proteomes" id="UP000242519">
    <property type="component" value="Unassembled WGS sequence"/>
</dbReference>
<dbReference type="GO" id="GO:0004869">
    <property type="term" value="F:cysteine-type endopeptidase inhibitor activity"/>
    <property type="evidence" value="ECO:0007669"/>
    <property type="project" value="TreeGrafter"/>
</dbReference>
<dbReference type="OrthoDB" id="47801at2759"/>
<protein>
    <recommendedName>
        <fullName evidence="5">UBC core domain-containing protein</fullName>
    </recommendedName>
</protein>
<dbReference type="InterPro" id="IPR000608">
    <property type="entry name" value="UBC"/>
</dbReference>
<name>A0A218ZJ70_9HELO</name>
<keyword evidence="2" id="KW-0833">Ubl conjugation pathway</keyword>
<feature type="domain" description="UBC core" evidence="5">
    <location>
        <begin position="426"/>
        <end position="589"/>
    </location>
</feature>
<feature type="coiled-coil region" evidence="3">
    <location>
        <begin position="128"/>
        <end position="155"/>
    </location>
</feature>